<comment type="subcellular location">
    <subcellularLocation>
        <location evidence="1">Mitochondrion</location>
    </subcellularLocation>
</comment>
<dbReference type="PANTHER" id="PTHR37984">
    <property type="entry name" value="PROTEIN CBG26694"/>
    <property type="match status" value="1"/>
</dbReference>
<evidence type="ECO:0000256" key="8">
    <source>
        <dbReference type="ARBA" id="ARBA00022918"/>
    </source>
</evidence>
<dbReference type="GO" id="GO:0005739">
    <property type="term" value="C:mitochondrion"/>
    <property type="evidence" value="ECO:0007669"/>
    <property type="project" value="UniProtKB-SubCell"/>
</dbReference>
<dbReference type="GeneID" id="68355104"/>
<evidence type="ECO:0000256" key="3">
    <source>
        <dbReference type="ARBA" id="ARBA00022679"/>
    </source>
</evidence>
<protein>
    <recommendedName>
        <fullName evidence="2">RNA-directed DNA polymerase</fullName>
        <ecNumber evidence="2">2.7.7.49</ecNumber>
    </recommendedName>
</protein>
<organism evidence="11 12">
    <name type="scientific">Hirsutella rhossiliensis</name>
    <dbReference type="NCBI Taxonomy" id="111463"/>
    <lineage>
        <taxon>Eukaryota</taxon>
        <taxon>Fungi</taxon>
        <taxon>Dikarya</taxon>
        <taxon>Ascomycota</taxon>
        <taxon>Pezizomycotina</taxon>
        <taxon>Sordariomycetes</taxon>
        <taxon>Hypocreomycetidae</taxon>
        <taxon>Hypocreales</taxon>
        <taxon>Ophiocordycipitaceae</taxon>
        <taxon>Hirsutella</taxon>
    </lineage>
</organism>
<dbReference type="CDD" id="cd00303">
    <property type="entry name" value="retropepsin_like"/>
    <property type="match status" value="1"/>
</dbReference>
<comment type="caution">
    <text evidence="11">The sequence shown here is derived from an EMBL/GenBank/DDBJ whole genome shotgun (WGS) entry which is preliminary data.</text>
</comment>
<dbReference type="EMBL" id="JAIZPD010000005">
    <property type="protein sequence ID" value="KAH0963465.1"/>
    <property type="molecule type" value="Genomic_DNA"/>
</dbReference>
<keyword evidence="12" id="KW-1185">Reference proteome</keyword>
<dbReference type="Gene3D" id="3.30.70.270">
    <property type="match status" value="2"/>
</dbReference>
<dbReference type="InterPro" id="IPR041373">
    <property type="entry name" value="RT_RNaseH"/>
</dbReference>
<gene>
    <name evidence="11" type="ORF">HRG_05975</name>
</gene>
<name>A0A9P8MYA0_9HYPO</name>
<dbReference type="GO" id="GO:0004519">
    <property type="term" value="F:endonuclease activity"/>
    <property type="evidence" value="ECO:0007669"/>
    <property type="project" value="UniProtKB-KW"/>
</dbReference>
<sequence>MDGEPFIADVRVNGTDFVPSLVDYGCLCYGAVSKRTFHSLQLPHIRVQPRILENAAGDGKEVKIDKITYVSIDLDGHQQHRVFMYVIDDLNWDMILGKRWMEDQDVHIHAKEGYLEIGSNGVQYHKWSRAFSQQLADQLPLIGQPLPWGPLYSMSREELLVLRKTLTELLDKGFIRVSSSPAAAPVLMVKKPGGGIRFCVDYRAKARWFTKVDVIAAFHKIRVAPGDEEKTTFRTRYGSFEWLVVPFGLTGAPAAFQRYINSALQDYLDDFVSAYIDDVLIFSSGSLQDHRDKVGKVLQRLMDAGLQLDINKSEFEVKAVKYLGFIIEAECGIRVDPEKVEAVKEWATPTNVKSVRSFIGFANFYRMFMPEFSPSKLKDLLITADPCTLPSRKETIVEADASGFASGGKHSAAEANYAIHDKELLAILRCLEQWEPELRAVEHFKILTDHKNLRYFYSERRLTERQVRWSEFLSRFQFELEWRPGRKGGLPDALSTGPGYAGQLLR</sequence>
<evidence type="ECO:0000256" key="9">
    <source>
        <dbReference type="ARBA" id="ARBA00023128"/>
    </source>
</evidence>
<evidence type="ECO:0000256" key="5">
    <source>
        <dbReference type="ARBA" id="ARBA00022722"/>
    </source>
</evidence>
<dbReference type="InterPro" id="IPR043128">
    <property type="entry name" value="Rev_trsase/Diguanyl_cyclase"/>
</dbReference>
<dbReference type="EC" id="2.7.7.49" evidence="2"/>
<keyword evidence="6" id="KW-0255">Endonuclease</keyword>
<keyword evidence="7" id="KW-0378">Hydrolase</keyword>
<dbReference type="Pfam" id="PF00078">
    <property type="entry name" value="RVT_1"/>
    <property type="match status" value="1"/>
</dbReference>
<evidence type="ECO:0000256" key="7">
    <source>
        <dbReference type="ARBA" id="ARBA00022801"/>
    </source>
</evidence>
<evidence type="ECO:0000256" key="4">
    <source>
        <dbReference type="ARBA" id="ARBA00022695"/>
    </source>
</evidence>
<dbReference type="RefSeq" id="XP_044720978.1">
    <property type="nucleotide sequence ID" value="XM_044864446.1"/>
</dbReference>
<dbReference type="InterPro" id="IPR021109">
    <property type="entry name" value="Peptidase_aspartic_dom_sf"/>
</dbReference>
<proteinExistence type="predicted"/>
<dbReference type="Pfam" id="PF17917">
    <property type="entry name" value="RT_RNaseH"/>
    <property type="match status" value="1"/>
</dbReference>
<keyword evidence="8 11" id="KW-0695">RNA-directed DNA polymerase</keyword>
<accession>A0A9P8MYA0</accession>
<keyword evidence="4" id="KW-0548">Nucleotidyltransferase</keyword>
<dbReference type="PROSITE" id="PS50878">
    <property type="entry name" value="RT_POL"/>
    <property type="match status" value="1"/>
</dbReference>
<dbReference type="GO" id="GO:0016787">
    <property type="term" value="F:hydrolase activity"/>
    <property type="evidence" value="ECO:0007669"/>
    <property type="project" value="UniProtKB-KW"/>
</dbReference>
<feature type="domain" description="Reverse transcriptase" evidence="10">
    <location>
        <begin position="120"/>
        <end position="327"/>
    </location>
</feature>
<dbReference type="GO" id="GO:0003964">
    <property type="term" value="F:RNA-directed DNA polymerase activity"/>
    <property type="evidence" value="ECO:0007669"/>
    <property type="project" value="UniProtKB-KW"/>
</dbReference>
<dbReference type="InterPro" id="IPR000477">
    <property type="entry name" value="RT_dom"/>
</dbReference>
<keyword evidence="3" id="KW-0808">Transferase</keyword>
<evidence type="ECO:0000313" key="11">
    <source>
        <dbReference type="EMBL" id="KAH0963465.1"/>
    </source>
</evidence>
<dbReference type="InterPro" id="IPR050951">
    <property type="entry name" value="Retrovirus_Pol_polyprotein"/>
</dbReference>
<evidence type="ECO:0000256" key="1">
    <source>
        <dbReference type="ARBA" id="ARBA00004173"/>
    </source>
</evidence>
<reference evidence="11" key="1">
    <citation type="submission" date="2021-09" db="EMBL/GenBank/DDBJ databases">
        <title>A high-quality genome of the endoparasitic fungus Hirsutella rhossiliensis with a comparison of Hirsutella genomes reveals transposable elements contributing to genome size variation.</title>
        <authorList>
            <person name="Lin R."/>
            <person name="Jiao Y."/>
            <person name="Sun X."/>
            <person name="Ling J."/>
            <person name="Xie B."/>
            <person name="Cheng X."/>
        </authorList>
    </citation>
    <scope>NUCLEOTIDE SEQUENCE</scope>
    <source>
        <strain evidence="11">HR02</strain>
    </source>
</reference>
<keyword evidence="9" id="KW-0496">Mitochondrion</keyword>
<evidence type="ECO:0000256" key="2">
    <source>
        <dbReference type="ARBA" id="ARBA00012493"/>
    </source>
</evidence>
<dbReference type="SUPFAM" id="SSF56672">
    <property type="entry name" value="DNA/RNA polymerases"/>
    <property type="match status" value="1"/>
</dbReference>
<evidence type="ECO:0000259" key="10">
    <source>
        <dbReference type="PROSITE" id="PS50878"/>
    </source>
</evidence>
<dbReference type="PANTHER" id="PTHR37984:SF5">
    <property type="entry name" value="PROTEIN NYNRIN-LIKE"/>
    <property type="match status" value="1"/>
</dbReference>
<dbReference type="Gene3D" id="3.10.10.10">
    <property type="entry name" value="HIV Type 1 Reverse Transcriptase, subunit A, domain 1"/>
    <property type="match status" value="2"/>
</dbReference>
<dbReference type="InterPro" id="IPR043502">
    <property type="entry name" value="DNA/RNA_pol_sf"/>
</dbReference>
<dbReference type="Proteomes" id="UP000824596">
    <property type="component" value="Unassembled WGS sequence"/>
</dbReference>
<evidence type="ECO:0000256" key="6">
    <source>
        <dbReference type="ARBA" id="ARBA00022759"/>
    </source>
</evidence>
<dbReference type="AlphaFoldDB" id="A0A9P8MYA0"/>
<dbReference type="Gene3D" id="2.40.70.10">
    <property type="entry name" value="Acid Proteases"/>
    <property type="match status" value="1"/>
</dbReference>
<keyword evidence="5" id="KW-0540">Nuclease</keyword>
<dbReference type="CDD" id="cd09274">
    <property type="entry name" value="RNase_HI_RT_Ty3"/>
    <property type="match status" value="1"/>
</dbReference>
<dbReference type="CDD" id="cd01647">
    <property type="entry name" value="RT_LTR"/>
    <property type="match status" value="1"/>
</dbReference>
<dbReference type="OrthoDB" id="3042917at2759"/>
<evidence type="ECO:0000313" key="12">
    <source>
        <dbReference type="Proteomes" id="UP000824596"/>
    </source>
</evidence>